<evidence type="ECO:0000259" key="7">
    <source>
        <dbReference type="Pfam" id="PF00441"/>
    </source>
</evidence>
<keyword evidence="11" id="KW-1185">Reference proteome</keyword>
<evidence type="ECO:0000256" key="3">
    <source>
        <dbReference type="ARBA" id="ARBA00022630"/>
    </source>
</evidence>
<dbReference type="CDD" id="cd00567">
    <property type="entry name" value="ACAD"/>
    <property type="match status" value="1"/>
</dbReference>
<gene>
    <name evidence="10" type="ORF">GCM10009742_16320</name>
</gene>
<dbReference type="InterPro" id="IPR009100">
    <property type="entry name" value="AcylCoA_DH/oxidase_NM_dom_sf"/>
</dbReference>
<evidence type="ECO:0000313" key="10">
    <source>
        <dbReference type="EMBL" id="GAA1574088.1"/>
    </source>
</evidence>
<feature type="domain" description="Acyl-CoA dehydrogenase/oxidase N-terminal" evidence="9">
    <location>
        <begin position="6"/>
        <end position="116"/>
    </location>
</feature>
<dbReference type="SUPFAM" id="SSF47203">
    <property type="entry name" value="Acyl-CoA dehydrogenase C-terminal domain-like"/>
    <property type="match status" value="1"/>
</dbReference>
<dbReference type="RefSeq" id="WP_344188818.1">
    <property type="nucleotide sequence ID" value="NZ_BAAAND010000003.1"/>
</dbReference>
<reference evidence="10 11" key="1">
    <citation type="journal article" date="2019" name="Int. J. Syst. Evol. Microbiol.">
        <title>The Global Catalogue of Microorganisms (GCM) 10K type strain sequencing project: providing services to taxonomists for standard genome sequencing and annotation.</title>
        <authorList>
            <consortium name="The Broad Institute Genomics Platform"/>
            <consortium name="The Broad Institute Genome Sequencing Center for Infectious Disease"/>
            <person name="Wu L."/>
            <person name="Ma J."/>
        </authorList>
    </citation>
    <scope>NUCLEOTIDE SEQUENCE [LARGE SCALE GENOMIC DNA]</scope>
    <source>
        <strain evidence="10 11">JCM 14304</strain>
    </source>
</reference>
<comment type="caution">
    <text evidence="10">The sequence shown here is derived from an EMBL/GenBank/DDBJ whole genome shotgun (WGS) entry which is preliminary data.</text>
</comment>
<evidence type="ECO:0000259" key="8">
    <source>
        <dbReference type="Pfam" id="PF02770"/>
    </source>
</evidence>
<comment type="cofactor">
    <cofactor evidence="1 6">
        <name>FAD</name>
        <dbReference type="ChEBI" id="CHEBI:57692"/>
    </cofactor>
</comment>
<organism evidence="10 11">
    <name type="scientific">Kribbella karoonensis</name>
    <dbReference type="NCBI Taxonomy" id="324851"/>
    <lineage>
        <taxon>Bacteria</taxon>
        <taxon>Bacillati</taxon>
        <taxon>Actinomycetota</taxon>
        <taxon>Actinomycetes</taxon>
        <taxon>Propionibacteriales</taxon>
        <taxon>Kribbellaceae</taxon>
        <taxon>Kribbella</taxon>
    </lineage>
</organism>
<dbReference type="Pfam" id="PF02771">
    <property type="entry name" value="Acyl-CoA_dh_N"/>
    <property type="match status" value="1"/>
</dbReference>
<dbReference type="Gene3D" id="1.20.140.10">
    <property type="entry name" value="Butyryl-CoA Dehydrogenase, subunit A, domain 3"/>
    <property type="match status" value="1"/>
</dbReference>
<dbReference type="EMBL" id="BAAAND010000003">
    <property type="protein sequence ID" value="GAA1574088.1"/>
    <property type="molecule type" value="Genomic_DNA"/>
</dbReference>
<dbReference type="PANTHER" id="PTHR48083:SF1">
    <property type="entry name" value="DEHYDROGENASE, PUTATIVE (AFU_ORTHOLOGUE AFUA_7G06510)-RELATED"/>
    <property type="match status" value="1"/>
</dbReference>
<dbReference type="PANTHER" id="PTHR48083">
    <property type="entry name" value="MEDIUM-CHAIN SPECIFIC ACYL-COA DEHYDROGENASE, MITOCHONDRIAL-RELATED"/>
    <property type="match status" value="1"/>
</dbReference>
<dbReference type="InterPro" id="IPR046373">
    <property type="entry name" value="Acyl-CoA_Oxase/DH_mid-dom_sf"/>
</dbReference>
<evidence type="ECO:0000256" key="2">
    <source>
        <dbReference type="ARBA" id="ARBA00009347"/>
    </source>
</evidence>
<keyword evidence="5 6" id="KW-0560">Oxidoreductase</keyword>
<dbReference type="Pfam" id="PF02770">
    <property type="entry name" value="Acyl-CoA_dh_M"/>
    <property type="match status" value="1"/>
</dbReference>
<evidence type="ECO:0000256" key="4">
    <source>
        <dbReference type="ARBA" id="ARBA00022827"/>
    </source>
</evidence>
<dbReference type="Gene3D" id="1.10.540.10">
    <property type="entry name" value="Acyl-CoA dehydrogenase/oxidase, N-terminal domain"/>
    <property type="match status" value="1"/>
</dbReference>
<keyword evidence="4 6" id="KW-0274">FAD</keyword>
<dbReference type="Proteomes" id="UP001500190">
    <property type="component" value="Unassembled WGS sequence"/>
</dbReference>
<accession>A0ABN2DB37</accession>
<protein>
    <submittedName>
        <fullName evidence="10">Acyl-CoA dehydrogenase</fullName>
    </submittedName>
</protein>
<evidence type="ECO:0000259" key="9">
    <source>
        <dbReference type="Pfam" id="PF02771"/>
    </source>
</evidence>
<dbReference type="InterPro" id="IPR036250">
    <property type="entry name" value="AcylCo_DH-like_C"/>
</dbReference>
<feature type="domain" description="Acyl-CoA oxidase/dehydrogenase middle" evidence="8">
    <location>
        <begin position="121"/>
        <end position="202"/>
    </location>
</feature>
<evidence type="ECO:0000256" key="6">
    <source>
        <dbReference type="RuleBase" id="RU362125"/>
    </source>
</evidence>
<dbReference type="InterPro" id="IPR009075">
    <property type="entry name" value="AcylCo_DH/oxidase_C"/>
</dbReference>
<dbReference type="Pfam" id="PF00441">
    <property type="entry name" value="Acyl-CoA_dh_1"/>
    <property type="match status" value="1"/>
</dbReference>
<dbReference type="InterPro" id="IPR037069">
    <property type="entry name" value="AcylCoA_DH/ox_N_sf"/>
</dbReference>
<dbReference type="InterPro" id="IPR050741">
    <property type="entry name" value="Acyl-CoA_dehydrogenase"/>
</dbReference>
<feature type="domain" description="Acyl-CoA dehydrogenase/oxidase C-terminal" evidence="7">
    <location>
        <begin position="237"/>
        <end position="377"/>
    </location>
</feature>
<evidence type="ECO:0000256" key="1">
    <source>
        <dbReference type="ARBA" id="ARBA00001974"/>
    </source>
</evidence>
<proteinExistence type="inferred from homology"/>
<dbReference type="Gene3D" id="2.40.110.10">
    <property type="entry name" value="Butyryl-CoA Dehydrogenase, subunit A, domain 2"/>
    <property type="match status" value="1"/>
</dbReference>
<dbReference type="InterPro" id="IPR013786">
    <property type="entry name" value="AcylCoA_DH/ox_N"/>
</dbReference>
<evidence type="ECO:0000256" key="5">
    <source>
        <dbReference type="ARBA" id="ARBA00023002"/>
    </source>
</evidence>
<comment type="similarity">
    <text evidence="2 6">Belongs to the acyl-CoA dehydrogenase family.</text>
</comment>
<evidence type="ECO:0000313" key="11">
    <source>
        <dbReference type="Proteomes" id="UP001500190"/>
    </source>
</evidence>
<dbReference type="InterPro" id="IPR006091">
    <property type="entry name" value="Acyl-CoA_Oxase/DH_mid-dom"/>
</dbReference>
<sequence length="385" mass="41176">MSFVESEERRELRKVVAELGKKYGYEWFNRQARSGGNTAELWLEAGKLGFLGVNLPEQYGGGGGGMADLSIVLEELGAAGCPLLMMVVSPSICGTVISRFGTGDQKQRWLPGLADGTTIMAFAITEPDAGSNSHQITTTARRTDDGWSLSGRKVFISGIDVAKAVLVVGRTEDARTGKLKPALFIVPVDAPGVEFRQIEMDLISPDKQYSLFLDDVRLPREALVGSEDAALMQLFAGLNPERIMASAFALGIARHALGKATAYVKERQVWKHPIGAHQGLAHPLAQIKIELELARLMMQKAAALYDAGDDMGAGEAANMAKYAAGEVAVRATDQAVQSLGGNGMTVEYGVASLVAAARATRIAPVSREMILNFVAQHSLGLPKSY</sequence>
<dbReference type="SUPFAM" id="SSF56645">
    <property type="entry name" value="Acyl-CoA dehydrogenase NM domain-like"/>
    <property type="match status" value="1"/>
</dbReference>
<name>A0ABN2DB37_9ACTN</name>
<keyword evidence="3 6" id="KW-0285">Flavoprotein</keyword>